<keyword evidence="5" id="KW-0808">Transferase</keyword>
<evidence type="ECO:0000256" key="10">
    <source>
        <dbReference type="ARBA" id="ARBA00023136"/>
    </source>
</evidence>
<feature type="domain" description="Histidine kinase" evidence="13">
    <location>
        <begin position="369"/>
        <end position="587"/>
    </location>
</feature>
<comment type="catalytic activity">
    <reaction evidence="1">
        <text>ATP + protein L-histidine = ADP + protein N-phospho-L-histidine.</text>
        <dbReference type="EC" id="2.7.13.3"/>
    </reaction>
</comment>
<evidence type="ECO:0000256" key="4">
    <source>
        <dbReference type="ARBA" id="ARBA00022553"/>
    </source>
</evidence>
<dbReference type="SUPFAM" id="SSF55874">
    <property type="entry name" value="ATPase domain of HSP90 chaperone/DNA topoisomerase II/histidine kinase"/>
    <property type="match status" value="1"/>
</dbReference>
<dbReference type="Pfam" id="PF03924">
    <property type="entry name" value="CHASE"/>
    <property type="match status" value="1"/>
</dbReference>
<dbReference type="EMBL" id="UINC01003610">
    <property type="protein sequence ID" value="SVA07802.1"/>
    <property type="molecule type" value="Genomic_DNA"/>
</dbReference>
<proteinExistence type="predicted"/>
<evidence type="ECO:0000256" key="11">
    <source>
        <dbReference type="SAM" id="Coils"/>
    </source>
</evidence>
<dbReference type="InterPro" id="IPR042240">
    <property type="entry name" value="CHASE_sf"/>
</dbReference>
<dbReference type="SUPFAM" id="SSF47384">
    <property type="entry name" value="Homodimeric domain of signal transducing histidine kinase"/>
    <property type="match status" value="1"/>
</dbReference>
<organism evidence="15">
    <name type="scientific">marine metagenome</name>
    <dbReference type="NCBI Taxonomy" id="408172"/>
    <lineage>
        <taxon>unclassified sequences</taxon>
        <taxon>metagenomes</taxon>
        <taxon>ecological metagenomes</taxon>
    </lineage>
</organism>
<evidence type="ECO:0000256" key="2">
    <source>
        <dbReference type="ARBA" id="ARBA00004370"/>
    </source>
</evidence>
<dbReference type="PANTHER" id="PTHR43711">
    <property type="entry name" value="TWO-COMPONENT HISTIDINE KINASE"/>
    <property type="match status" value="1"/>
</dbReference>
<dbReference type="Gene3D" id="1.10.287.130">
    <property type="match status" value="1"/>
</dbReference>
<dbReference type="SMART" id="SM00388">
    <property type="entry name" value="HisKA"/>
    <property type="match status" value="1"/>
</dbReference>
<evidence type="ECO:0000256" key="1">
    <source>
        <dbReference type="ARBA" id="ARBA00000085"/>
    </source>
</evidence>
<keyword evidence="11" id="KW-0175">Coiled coil</keyword>
<dbReference type="InterPro" id="IPR050736">
    <property type="entry name" value="Sensor_HK_Regulatory"/>
</dbReference>
<name>A0A381SUV2_9ZZZZ</name>
<evidence type="ECO:0000259" key="14">
    <source>
        <dbReference type="PROSITE" id="PS50839"/>
    </source>
</evidence>
<comment type="subcellular location">
    <subcellularLocation>
        <location evidence="2">Membrane</location>
    </subcellularLocation>
</comment>
<reference evidence="15" key="1">
    <citation type="submission" date="2018-05" db="EMBL/GenBank/DDBJ databases">
        <authorList>
            <person name="Lanie J.A."/>
            <person name="Ng W.-L."/>
            <person name="Kazmierczak K.M."/>
            <person name="Andrzejewski T.M."/>
            <person name="Davidsen T.M."/>
            <person name="Wayne K.J."/>
            <person name="Tettelin H."/>
            <person name="Glass J.I."/>
            <person name="Rusch D."/>
            <person name="Podicherti R."/>
            <person name="Tsui H.-C.T."/>
            <person name="Winkler M.E."/>
        </authorList>
    </citation>
    <scope>NUCLEOTIDE SEQUENCE</scope>
</reference>
<dbReference type="InterPro" id="IPR005467">
    <property type="entry name" value="His_kinase_dom"/>
</dbReference>
<dbReference type="PRINTS" id="PR00344">
    <property type="entry name" value="BCTRLSENSOR"/>
</dbReference>
<keyword evidence="8 12" id="KW-1133">Transmembrane helix</keyword>
<dbReference type="Pfam" id="PF02518">
    <property type="entry name" value="HATPase_c"/>
    <property type="match status" value="1"/>
</dbReference>
<feature type="domain" description="CHASE" evidence="14">
    <location>
        <begin position="71"/>
        <end position="241"/>
    </location>
</feature>
<keyword evidence="10 12" id="KW-0472">Membrane</keyword>
<dbReference type="InterPro" id="IPR036097">
    <property type="entry name" value="HisK_dim/P_sf"/>
</dbReference>
<dbReference type="SMART" id="SM01079">
    <property type="entry name" value="CHASE"/>
    <property type="match status" value="1"/>
</dbReference>
<evidence type="ECO:0000259" key="13">
    <source>
        <dbReference type="PROSITE" id="PS50109"/>
    </source>
</evidence>
<dbReference type="EC" id="2.7.13.3" evidence="3"/>
<dbReference type="AlphaFoldDB" id="A0A381SUV2"/>
<sequence length="592" mass="67032">VFLKRLTYTTWGLLVLAITLTFVTLNNVKKENEYDWTQQFEQEGSKNARILEEQLESIGRELMGIASLFMASKTVTRSGFKAYTSSLLEKNDFIKSLQWIPRVRQDQRPALEAMAQEDGFTNFKFTALSKNLKIITAPPKNEYFPIYYMQPHSGNESLLGFDISTQPILLNLMNQARDSGETVAASTVDLVHQDQKTMVMLFFSPFYEGEGIPKTVEDRKRLFLGIALGSYQIRDMIKQMINPYIVPGMFLTVFDEDRKNELYGNLKVDALIKKEMALQFSQIRWFLVWQGSLEFQQGPNRLHNWLSAAVLVLIVFIAVIFQILSSRARRIENEVHLRTNELKKLKNELEEKNLSLHESIKVKNELLGMASHDLRNPLTSIQGYSGFLLKKGGALNEDTRTDFLKIINSASSNILELLNDLLSLSAIESGQLVLNLQPGNLRALIEERIRLYTHLAMEKNIHLEINYQETTVVSFDTPRIGQVLDNLLTNAIKFSPVGGIIQIVVESDKGHIRVTITDEGPGIRSEDLDDLFKPFKKFNSDSTEKGKGTGLGLAIAKKMIELHNGTLTFKPSKNQGASFSFKLPANPSSFQP</sequence>
<evidence type="ECO:0000256" key="8">
    <source>
        <dbReference type="ARBA" id="ARBA00022989"/>
    </source>
</evidence>
<evidence type="ECO:0000313" key="15">
    <source>
        <dbReference type="EMBL" id="SVA07802.1"/>
    </source>
</evidence>
<dbReference type="Gene3D" id="3.30.565.10">
    <property type="entry name" value="Histidine kinase-like ATPase, C-terminal domain"/>
    <property type="match status" value="1"/>
</dbReference>
<dbReference type="CDD" id="cd00082">
    <property type="entry name" value="HisKA"/>
    <property type="match status" value="1"/>
</dbReference>
<protein>
    <recommendedName>
        <fullName evidence="3">histidine kinase</fullName>
        <ecNumber evidence="3">2.7.13.3</ecNumber>
    </recommendedName>
</protein>
<keyword evidence="7" id="KW-0418">Kinase</keyword>
<accession>A0A381SUV2</accession>
<keyword evidence="9" id="KW-0902">Two-component regulatory system</keyword>
<dbReference type="InterPro" id="IPR006189">
    <property type="entry name" value="CHASE_dom"/>
</dbReference>
<keyword evidence="4" id="KW-0597">Phosphoprotein</keyword>
<dbReference type="SMART" id="SM00387">
    <property type="entry name" value="HATPase_c"/>
    <property type="match status" value="1"/>
</dbReference>
<evidence type="ECO:0000256" key="9">
    <source>
        <dbReference type="ARBA" id="ARBA00023012"/>
    </source>
</evidence>
<dbReference type="InterPro" id="IPR036890">
    <property type="entry name" value="HATPase_C_sf"/>
</dbReference>
<keyword evidence="6 12" id="KW-0812">Transmembrane</keyword>
<dbReference type="PROSITE" id="PS50839">
    <property type="entry name" value="CHASE"/>
    <property type="match status" value="1"/>
</dbReference>
<dbReference type="Pfam" id="PF00512">
    <property type="entry name" value="HisKA"/>
    <property type="match status" value="1"/>
</dbReference>
<evidence type="ECO:0000256" key="12">
    <source>
        <dbReference type="SAM" id="Phobius"/>
    </source>
</evidence>
<feature type="non-terminal residue" evidence="15">
    <location>
        <position position="1"/>
    </location>
</feature>
<evidence type="ECO:0000256" key="5">
    <source>
        <dbReference type="ARBA" id="ARBA00022679"/>
    </source>
</evidence>
<feature type="transmembrane region" description="Helical" evidence="12">
    <location>
        <begin position="6"/>
        <end position="25"/>
    </location>
</feature>
<dbReference type="InterPro" id="IPR003661">
    <property type="entry name" value="HisK_dim/P_dom"/>
</dbReference>
<dbReference type="GO" id="GO:0000155">
    <property type="term" value="F:phosphorelay sensor kinase activity"/>
    <property type="evidence" value="ECO:0007669"/>
    <property type="project" value="InterPro"/>
</dbReference>
<evidence type="ECO:0000256" key="6">
    <source>
        <dbReference type="ARBA" id="ARBA00022692"/>
    </source>
</evidence>
<dbReference type="FunFam" id="3.30.565.10:FF:000006">
    <property type="entry name" value="Sensor histidine kinase WalK"/>
    <property type="match status" value="1"/>
</dbReference>
<evidence type="ECO:0000256" key="3">
    <source>
        <dbReference type="ARBA" id="ARBA00012438"/>
    </source>
</evidence>
<dbReference type="GO" id="GO:0016020">
    <property type="term" value="C:membrane"/>
    <property type="evidence" value="ECO:0007669"/>
    <property type="project" value="UniProtKB-SubCell"/>
</dbReference>
<dbReference type="InterPro" id="IPR004358">
    <property type="entry name" value="Sig_transdc_His_kin-like_C"/>
</dbReference>
<feature type="transmembrane region" description="Helical" evidence="12">
    <location>
        <begin position="305"/>
        <end position="324"/>
    </location>
</feature>
<dbReference type="InterPro" id="IPR003594">
    <property type="entry name" value="HATPase_dom"/>
</dbReference>
<dbReference type="PROSITE" id="PS50109">
    <property type="entry name" value="HIS_KIN"/>
    <property type="match status" value="1"/>
</dbReference>
<evidence type="ECO:0000256" key="7">
    <source>
        <dbReference type="ARBA" id="ARBA00022777"/>
    </source>
</evidence>
<dbReference type="PANTHER" id="PTHR43711:SF1">
    <property type="entry name" value="HISTIDINE KINASE 1"/>
    <property type="match status" value="1"/>
</dbReference>
<dbReference type="CDD" id="cd00075">
    <property type="entry name" value="HATPase"/>
    <property type="match status" value="1"/>
</dbReference>
<gene>
    <name evidence="15" type="ORF">METZ01_LOCUS60656</name>
</gene>
<dbReference type="Gene3D" id="3.30.450.350">
    <property type="entry name" value="CHASE domain"/>
    <property type="match status" value="1"/>
</dbReference>
<feature type="coiled-coil region" evidence="11">
    <location>
        <begin position="328"/>
        <end position="362"/>
    </location>
</feature>